<protein>
    <submittedName>
        <fullName evidence="2">Cupin domain-containing protein</fullName>
    </submittedName>
</protein>
<evidence type="ECO:0000313" key="3">
    <source>
        <dbReference type="Proteomes" id="UP000198693"/>
    </source>
</evidence>
<gene>
    <name evidence="2" type="ORF">SAMN04487955_101545</name>
</gene>
<accession>A0A1I7FJW4</accession>
<reference evidence="3" key="1">
    <citation type="submission" date="2016-10" db="EMBL/GenBank/DDBJ databases">
        <authorList>
            <person name="Varghese N."/>
            <person name="Submissions S."/>
        </authorList>
    </citation>
    <scope>NUCLEOTIDE SEQUENCE [LARGE SCALE GENOMIC DNA]</scope>
    <source>
        <strain evidence="3">CGMCC 1.6981</strain>
    </source>
</reference>
<dbReference type="STRING" id="463301.SAMN04487955_101545"/>
<dbReference type="SUPFAM" id="SSF51182">
    <property type="entry name" value="RmlC-like cupins"/>
    <property type="match status" value="1"/>
</dbReference>
<dbReference type="Gene3D" id="2.60.120.10">
    <property type="entry name" value="Jelly Rolls"/>
    <property type="match status" value="1"/>
</dbReference>
<dbReference type="InterPro" id="IPR014710">
    <property type="entry name" value="RmlC-like_jellyroll"/>
</dbReference>
<dbReference type="AlphaFoldDB" id="A0A1I7FJW4"/>
<name>A0A1I7FJW4_9GAMM</name>
<dbReference type="Pfam" id="PF07883">
    <property type="entry name" value="Cupin_2"/>
    <property type="match status" value="1"/>
</dbReference>
<dbReference type="OrthoDB" id="9806121at2"/>
<evidence type="ECO:0000259" key="1">
    <source>
        <dbReference type="Pfam" id="PF07883"/>
    </source>
</evidence>
<evidence type="ECO:0000313" key="2">
    <source>
        <dbReference type="EMBL" id="SFU36489.1"/>
    </source>
</evidence>
<feature type="domain" description="Cupin type-2" evidence="1">
    <location>
        <begin position="48"/>
        <end position="111"/>
    </location>
</feature>
<dbReference type="RefSeq" id="WP_089792619.1">
    <property type="nucleotide sequence ID" value="NZ_FPBP01000001.1"/>
</dbReference>
<dbReference type="InterPro" id="IPR011051">
    <property type="entry name" value="RmlC_Cupin_sf"/>
</dbReference>
<sequence>MSNVPVQRDLRTTEEEVLQCHGKYRARFKMLFSADRTATDSLTCGVASVGPREPLPLHRHAHPEVYFGLAGMARVRVGAEEFLLSEGTALFIPGNIEHAVHADEPAKFFFAFAADSYSDVRYIYLDDD</sequence>
<dbReference type="Proteomes" id="UP000198693">
    <property type="component" value="Unassembled WGS sequence"/>
</dbReference>
<proteinExistence type="predicted"/>
<dbReference type="EMBL" id="FPBP01000001">
    <property type="protein sequence ID" value="SFU36489.1"/>
    <property type="molecule type" value="Genomic_DNA"/>
</dbReference>
<keyword evidence="3" id="KW-1185">Reference proteome</keyword>
<organism evidence="2 3">
    <name type="scientific">Halomonas korlensis</name>
    <dbReference type="NCBI Taxonomy" id="463301"/>
    <lineage>
        <taxon>Bacteria</taxon>
        <taxon>Pseudomonadati</taxon>
        <taxon>Pseudomonadota</taxon>
        <taxon>Gammaproteobacteria</taxon>
        <taxon>Oceanospirillales</taxon>
        <taxon>Halomonadaceae</taxon>
        <taxon>Halomonas</taxon>
    </lineage>
</organism>
<dbReference type="InterPro" id="IPR013096">
    <property type="entry name" value="Cupin_2"/>
</dbReference>